<feature type="chain" id="PRO_5041740460" evidence="4">
    <location>
        <begin position="24"/>
        <end position="324"/>
    </location>
</feature>
<accession>A0AA94TJ32</accession>
<dbReference type="Proteomes" id="UP000295506">
    <property type="component" value="Unassembled WGS sequence"/>
</dbReference>
<protein>
    <submittedName>
        <fullName evidence="6">HlyD family secretion protein</fullName>
    </submittedName>
</protein>
<dbReference type="PANTHER" id="PTHR32347">
    <property type="entry name" value="EFFLUX SYSTEM COMPONENT YKNX-RELATED"/>
    <property type="match status" value="1"/>
</dbReference>
<evidence type="ECO:0000256" key="2">
    <source>
        <dbReference type="ARBA" id="ARBA00023054"/>
    </source>
</evidence>
<dbReference type="AlphaFoldDB" id="A0AA94TJ32"/>
<dbReference type="RefSeq" id="WP_233490916.1">
    <property type="nucleotide sequence ID" value="NZ_CP014206.1"/>
</dbReference>
<evidence type="ECO:0000256" key="3">
    <source>
        <dbReference type="SAM" id="Coils"/>
    </source>
</evidence>
<keyword evidence="2 3" id="KW-0175">Coiled coil</keyword>
<sequence length="324" mass="35498">MIMLSKTRALPILIALCFLAACSEEPANVFQGYVEGEYVQVSAAIGGTLENLHVIRGQEVRSGDLLFSLDRAFEKAAVEEAEHGLKRAQDNLANLEKGQRPSEIASIQARLQKAKAAVALAKIEYERRVKLVAEATISQEELDRAKSDYDQKRQLVSEIESELRTARLGARSDLILVAESEIRQAQAQLDQAKWSYAQKERSAPADAFVFDTLFRVGEWVAAGQPVVSLLPPENVEVRFYVPQTVVGKLQAGQRVIVTYDGGSGPVEAVISYVSPSAEYTPPVIYSSQSRAKLVFMLKANPAPEEAARLHPGQPVDVTVPDLQP</sequence>
<dbReference type="SUPFAM" id="SSF111369">
    <property type="entry name" value="HlyD-like secretion proteins"/>
    <property type="match status" value="2"/>
</dbReference>
<evidence type="ECO:0000313" key="6">
    <source>
        <dbReference type="EMBL" id="TDT88366.1"/>
    </source>
</evidence>
<organism evidence="6 7">
    <name type="scientific">Pseudodesulfovibrio indicus</name>
    <dbReference type="NCBI Taxonomy" id="1716143"/>
    <lineage>
        <taxon>Bacteria</taxon>
        <taxon>Pseudomonadati</taxon>
        <taxon>Thermodesulfobacteriota</taxon>
        <taxon>Desulfovibrionia</taxon>
        <taxon>Desulfovibrionales</taxon>
        <taxon>Desulfovibrionaceae</taxon>
    </lineage>
</organism>
<reference evidence="6 7" key="1">
    <citation type="submission" date="2019-03" db="EMBL/GenBank/DDBJ databases">
        <title>Genomic Encyclopedia of Type Strains, Phase IV (KMG-IV): sequencing the most valuable type-strain genomes for metagenomic binning, comparative biology and taxonomic classification.</title>
        <authorList>
            <person name="Goeker M."/>
        </authorList>
    </citation>
    <scope>NUCLEOTIDE SEQUENCE [LARGE SCALE GENOMIC DNA]</scope>
    <source>
        <strain evidence="6 7">DSM 101483</strain>
    </source>
</reference>
<comment type="caution">
    <text evidence="6">The sequence shown here is derived from an EMBL/GenBank/DDBJ whole genome shotgun (WGS) entry which is preliminary data.</text>
</comment>
<name>A0AA94TJ32_9BACT</name>
<dbReference type="PANTHER" id="PTHR32347:SF23">
    <property type="entry name" value="BLL5650 PROTEIN"/>
    <property type="match status" value="1"/>
</dbReference>
<dbReference type="Gene3D" id="2.40.30.170">
    <property type="match status" value="1"/>
</dbReference>
<dbReference type="GO" id="GO:0030313">
    <property type="term" value="C:cell envelope"/>
    <property type="evidence" value="ECO:0007669"/>
    <property type="project" value="UniProtKB-SubCell"/>
</dbReference>
<keyword evidence="4" id="KW-0732">Signal</keyword>
<feature type="coiled-coil region" evidence="3">
    <location>
        <begin position="71"/>
        <end position="202"/>
    </location>
</feature>
<evidence type="ECO:0000256" key="4">
    <source>
        <dbReference type="SAM" id="SignalP"/>
    </source>
</evidence>
<evidence type="ECO:0000313" key="7">
    <source>
        <dbReference type="Proteomes" id="UP000295506"/>
    </source>
</evidence>
<evidence type="ECO:0000259" key="5">
    <source>
        <dbReference type="Pfam" id="PF25881"/>
    </source>
</evidence>
<dbReference type="EMBL" id="SOBK01000006">
    <property type="protein sequence ID" value="TDT88366.1"/>
    <property type="molecule type" value="Genomic_DNA"/>
</dbReference>
<feature type="domain" description="YbhG-like alpha-helical hairpin" evidence="5">
    <location>
        <begin position="77"/>
        <end position="193"/>
    </location>
</feature>
<dbReference type="Gene3D" id="2.40.50.100">
    <property type="match status" value="1"/>
</dbReference>
<dbReference type="PROSITE" id="PS51257">
    <property type="entry name" value="PROKAR_LIPOPROTEIN"/>
    <property type="match status" value="1"/>
</dbReference>
<feature type="signal peptide" evidence="4">
    <location>
        <begin position="1"/>
        <end position="23"/>
    </location>
</feature>
<dbReference type="InterPro" id="IPR059052">
    <property type="entry name" value="HH_YbhG-like"/>
</dbReference>
<comment type="subcellular location">
    <subcellularLocation>
        <location evidence="1">Cell envelope</location>
    </subcellularLocation>
</comment>
<gene>
    <name evidence="6" type="ORF">EDC59_106181</name>
</gene>
<dbReference type="InterPro" id="IPR050465">
    <property type="entry name" value="UPF0194_transport"/>
</dbReference>
<dbReference type="Gene3D" id="1.10.287.470">
    <property type="entry name" value="Helix hairpin bin"/>
    <property type="match status" value="1"/>
</dbReference>
<dbReference type="Pfam" id="PF25881">
    <property type="entry name" value="HH_YBHG"/>
    <property type="match status" value="1"/>
</dbReference>
<evidence type="ECO:0000256" key="1">
    <source>
        <dbReference type="ARBA" id="ARBA00004196"/>
    </source>
</evidence>
<proteinExistence type="predicted"/>